<gene>
    <name evidence="1" type="ORF">GNE07_10730</name>
</gene>
<sequence>MKLTLILLAAGDSRRFDGNKLLTPFHGKAMYQYIVEEVAKLPDDLFDKKIVVTQYREIMEDLGKRGYLVVENVQSSLGISHSIHLALEAASPQKAEEAAYCFAVCDQPYLKADTIEDLIEGWKNSKRGIGCLCNMGEFGNPAIFSDMYREELMTLEGDVGGKRVLRRHIDDLYLHEVDDGLELVDIDVRG</sequence>
<dbReference type="Gene3D" id="3.90.550.10">
    <property type="entry name" value="Spore Coat Polysaccharide Biosynthesis Protein SpsA, Chain A"/>
    <property type="match status" value="1"/>
</dbReference>
<evidence type="ECO:0000313" key="2">
    <source>
        <dbReference type="Proteomes" id="UP000434223"/>
    </source>
</evidence>
<proteinExistence type="predicted"/>
<dbReference type="CDD" id="cd04182">
    <property type="entry name" value="GT_2_like_f"/>
    <property type="match status" value="1"/>
</dbReference>
<comment type="caution">
    <text evidence="1">The sequence shown here is derived from an EMBL/GenBank/DDBJ whole genome shotgun (WGS) entry which is preliminary data.</text>
</comment>
<dbReference type="Proteomes" id="UP000434223">
    <property type="component" value="Unassembled WGS sequence"/>
</dbReference>
<dbReference type="OrthoDB" id="9797742at2"/>
<dbReference type="AlphaFoldDB" id="A0A174WC46"/>
<keyword evidence="1" id="KW-0808">Transferase</keyword>
<dbReference type="GO" id="GO:0016779">
    <property type="term" value="F:nucleotidyltransferase activity"/>
    <property type="evidence" value="ECO:0007669"/>
    <property type="project" value="UniProtKB-ARBA"/>
</dbReference>
<reference evidence="1 2" key="1">
    <citation type="submission" date="2019-09" db="EMBL/GenBank/DDBJ databases">
        <title>Draft genome sequencing of Hungatella hathewayi 123Y-2.</title>
        <authorList>
            <person name="Lv Q."/>
            <person name="Li S."/>
        </authorList>
    </citation>
    <scope>NUCLEOTIDE SEQUENCE [LARGE SCALE GENOMIC DNA]</scope>
    <source>
        <strain evidence="1 2">123Y-2</strain>
    </source>
</reference>
<protein>
    <submittedName>
        <fullName evidence="1">NTP transferase domain-containing protein</fullName>
    </submittedName>
</protein>
<evidence type="ECO:0000313" key="1">
    <source>
        <dbReference type="EMBL" id="MUB63536.1"/>
    </source>
</evidence>
<dbReference type="GeneID" id="93148403"/>
<dbReference type="PANTHER" id="PTHR43777:SF1">
    <property type="entry name" value="MOLYBDENUM COFACTOR CYTIDYLYLTRANSFERASE"/>
    <property type="match status" value="1"/>
</dbReference>
<dbReference type="InterPro" id="IPR029044">
    <property type="entry name" value="Nucleotide-diphossugar_trans"/>
</dbReference>
<dbReference type="InterPro" id="IPR025877">
    <property type="entry name" value="MobA-like_NTP_Trfase"/>
</dbReference>
<dbReference type="EMBL" id="WNME01000005">
    <property type="protein sequence ID" value="MUB63536.1"/>
    <property type="molecule type" value="Genomic_DNA"/>
</dbReference>
<dbReference type="Pfam" id="PF12804">
    <property type="entry name" value="NTP_transf_3"/>
    <property type="match status" value="1"/>
</dbReference>
<dbReference type="PANTHER" id="PTHR43777">
    <property type="entry name" value="MOLYBDENUM COFACTOR CYTIDYLYLTRANSFERASE"/>
    <property type="match status" value="1"/>
</dbReference>
<organism evidence="1 2">
    <name type="scientific">Hungatella hathewayi</name>
    <dbReference type="NCBI Taxonomy" id="154046"/>
    <lineage>
        <taxon>Bacteria</taxon>
        <taxon>Bacillati</taxon>
        <taxon>Bacillota</taxon>
        <taxon>Clostridia</taxon>
        <taxon>Lachnospirales</taxon>
        <taxon>Lachnospiraceae</taxon>
        <taxon>Hungatella</taxon>
    </lineage>
</organism>
<dbReference type="SUPFAM" id="SSF53448">
    <property type="entry name" value="Nucleotide-diphospho-sugar transferases"/>
    <property type="match status" value="1"/>
</dbReference>
<accession>A0A174WC46</accession>
<dbReference type="RefSeq" id="WP_006773273.1">
    <property type="nucleotide sequence ID" value="NZ_CAJKZF010000007.1"/>
</dbReference>
<name>A0A174WC46_9FIRM</name>